<dbReference type="OrthoDB" id="9797508at2"/>
<evidence type="ECO:0000313" key="3">
    <source>
        <dbReference type="Proteomes" id="UP000242682"/>
    </source>
</evidence>
<dbReference type="Pfam" id="PF02566">
    <property type="entry name" value="OsmC"/>
    <property type="match status" value="1"/>
</dbReference>
<dbReference type="NCBIfam" id="TIGR03561">
    <property type="entry name" value="organ_hyd_perox"/>
    <property type="match status" value="1"/>
</dbReference>
<dbReference type="SUPFAM" id="SSF82784">
    <property type="entry name" value="OsmC-like"/>
    <property type="match status" value="1"/>
</dbReference>
<dbReference type="InterPro" id="IPR036102">
    <property type="entry name" value="OsmC/Ohrsf"/>
</dbReference>
<dbReference type="RefSeq" id="WP_106532100.1">
    <property type="nucleotide sequence ID" value="NZ_PYAT01000002.1"/>
</dbReference>
<dbReference type="GO" id="GO:0006979">
    <property type="term" value="P:response to oxidative stress"/>
    <property type="evidence" value="ECO:0007669"/>
    <property type="project" value="InterPro"/>
</dbReference>
<dbReference type="Gene3D" id="3.30.300.20">
    <property type="match status" value="1"/>
</dbReference>
<dbReference type="PANTHER" id="PTHR33797:SF2">
    <property type="entry name" value="ORGANIC HYDROPEROXIDE RESISTANCE PROTEIN-LIKE"/>
    <property type="match status" value="1"/>
</dbReference>
<dbReference type="InterPro" id="IPR003718">
    <property type="entry name" value="OsmC/Ohr_fam"/>
</dbReference>
<evidence type="ECO:0000256" key="1">
    <source>
        <dbReference type="ARBA" id="ARBA00007378"/>
    </source>
</evidence>
<comment type="similarity">
    <text evidence="1">Belongs to the OsmC/Ohr family.</text>
</comment>
<dbReference type="EMBL" id="PYAT01000002">
    <property type="protein sequence ID" value="PSL41403.1"/>
    <property type="molecule type" value="Genomic_DNA"/>
</dbReference>
<keyword evidence="3" id="KW-1185">Reference proteome</keyword>
<reference evidence="2 3" key="1">
    <citation type="submission" date="2018-03" db="EMBL/GenBank/DDBJ databases">
        <title>Genomic Encyclopedia of Type Strains, Phase III (KMG-III): the genomes of soil and plant-associated and newly described type strains.</title>
        <authorList>
            <person name="Whitman W."/>
        </authorList>
    </citation>
    <scope>NUCLEOTIDE SEQUENCE [LARGE SCALE GENOMIC DNA]</scope>
    <source>
        <strain evidence="2 3">CGMCC 1.12259</strain>
    </source>
</reference>
<gene>
    <name evidence="2" type="ORF">B0H99_10286</name>
</gene>
<name>A0A2P8H5B8_9BACL</name>
<evidence type="ECO:0000313" key="2">
    <source>
        <dbReference type="EMBL" id="PSL41403.1"/>
    </source>
</evidence>
<dbReference type="InterPro" id="IPR019953">
    <property type="entry name" value="OHR"/>
</dbReference>
<comment type="caution">
    <text evidence="2">The sequence shown here is derived from an EMBL/GenBank/DDBJ whole genome shotgun (WGS) entry which is preliminary data.</text>
</comment>
<proteinExistence type="inferred from homology"/>
<sequence>MKSLYETTVINTGGRQGAVYSEDHIFYLDVAKPQALGGEATTATNPEQLFAAGYSACFNSALEMVLERDKVEVEKSEVKATIALVGDKDGGVKLAAKLEVEIIGLDDEKKREYVDKAHHFCPYSKAVKDSIDVEITVL</sequence>
<dbReference type="InterPro" id="IPR015946">
    <property type="entry name" value="KH_dom-like_a/b"/>
</dbReference>
<dbReference type="PANTHER" id="PTHR33797">
    <property type="entry name" value="ORGANIC HYDROPEROXIDE RESISTANCE PROTEIN-LIKE"/>
    <property type="match status" value="1"/>
</dbReference>
<protein>
    <submittedName>
        <fullName evidence="2">Ohr subfamily peroxiredoxin</fullName>
    </submittedName>
</protein>
<dbReference type="AlphaFoldDB" id="A0A2P8H5B8"/>
<accession>A0A2P8H5B8</accession>
<dbReference type="Proteomes" id="UP000242682">
    <property type="component" value="Unassembled WGS sequence"/>
</dbReference>
<dbReference type="Gene3D" id="2.20.25.10">
    <property type="match status" value="1"/>
</dbReference>
<organism evidence="2 3">
    <name type="scientific">Planomicrobium soli</name>
    <dbReference type="NCBI Taxonomy" id="1176648"/>
    <lineage>
        <taxon>Bacteria</taxon>
        <taxon>Bacillati</taxon>
        <taxon>Bacillota</taxon>
        <taxon>Bacilli</taxon>
        <taxon>Bacillales</taxon>
        <taxon>Caryophanaceae</taxon>
        <taxon>Planomicrobium</taxon>
    </lineage>
</organism>